<dbReference type="InterPro" id="IPR007110">
    <property type="entry name" value="Ig-like_dom"/>
</dbReference>
<evidence type="ECO:0000313" key="6">
    <source>
        <dbReference type="Proteomes" id="UP000275408"/>
    </source>
</evidence>
<dbReference type="InterPro" id="IPR035914">
    <property type="entry name" value="Sperma_CUB_dom_sf"/>
</dbReference>
<feature type="non-terminal residue" evidence="5">
    <location>
        <position position="1"/>
    </location>
</feature>
<feature type="domain" description="CUB" evidence="3">
    <location>
        <begin position="1"/>
        <end position="105"/>
    </location>
</feature>
<protein>
    <recommendedName>
        <fullName evidence="7">Ig-like domain-containing protein</fullName>
    </recommendedName>
</protein>
<dbReference type="PROSITE" id="PS01180">
    <property type="entry name" value="CUB"/>
    <property type="match status" value="1"/>
</dbReference>
<dbReference type="Gene3D" id="2.60.120.290">
    <property type="entry name" value="Spermadhesin, CUB domain"/>
    <property type="match status" value="1"/>
</dbReference>
<dbReference type="InterPro" id="IPR036179">
    <property type="entry name" value="Ig-like_dom_sf"/>
</dbReference>
<evidence type="ECO:0000313" key="5">
    <source>
        <dbReference type="EMBL" id="RMX48952.1"/>
    </source>
</evidence>
<keyword evidence="1" id="KW-1015">Disulfide bond</keyword>
<dbReference type="SMART" id="SM00042">
    <property type="entry name" value="CUB"/>
    <property type="match status" value="1"/>
</dbReference>
<dbReference type="SUPFAM" id="SSF49854">
    <property type="entry name" value="Spermadhesin, CUB domain"/>
    <property type="match status" value="1"/>
</dbReference>
<feature type="domain" description="Ig-like" evidence="4">
    <location>
        <begin position="111"/>
        <end position="184"/>
    </location>
</feature>
<dbReference type="InterPro" id="IPR013783">
    <property type="entry name" value="Ig-like_fold"/>
</dbReference>
<comment type="caution">
    <text evidence="2">Lacks conserved residue(s) required for the propagation of feature annotation.</text>
</comment>
<proteinExistence type="predicted"/>
<dbReference type="AlphaFoldDB" id="A0A3M6U5J0"/>
<feature type="non-terminal residue" evidence="5">
    <location>
        <position position="229"/>
    </location>
</feature>
<evidence type="ECO:0000256" key="2">
    <source>
        <dbReference type="PROSITE-ProRule" id="PRU00059"/>
    </source>
</evidence>
<dbReference type="Pfam" id="PF13895">
    <property type="entry name" value="Ig_2"/>
    <property type="match status" value="1"/>
</dbReference>
<sequence length="229" mass="25439">KRGTILTPRFFANNTCSWLITAPVNHKIVLTFETFQLYYKDEFGRQIETRLQVWDGVDDKSNSLGIFRGTKRSFSLNSSDRHLFLRLFLDTDVLLCNFEGSFISTTTAEKPTVKIPASTVRALSGHWLWCSAVGTPSVDITITNNDEVLVTSSGYALIRVYDEGTYTCTAKNQAGIDSKEIQVSLTANCDSQCTGHGHLEDGAARNDFNCHNASPLDRILKCIPTTTVD</sequence>
<dbReference type="EMBL" id="RCHS01002221">
    <property type="protein sequence ID" value="RMX48952.1"/>
    <property type="molecule type" value="Genomic_DNA"/>
</dbReference>
<dbReference type="PROSITE" id="PS50835">
    <property type="entry name" value="IG_LIKE"/>
    <property type="match status" value="1"/>
</dbReference>
<gene>
    <name evidence="5" type="ORF">pdam_00008280</name>
</gene>
<dbReference type="CDD" id="cd00041">
    <property type="entry name" value="CUB"/>
    <property type="match status" value="1"/>
</dbReference>
<reference evidence="5 6" key="1">
    <citation type="journal article" date="2018" name="Sci. Rep.">
        <title>Comparative analysis of the Pocillopora damicornis genome highlights role of immune system in coral evolution.</title>
        <authorList>
            <person name="Cunning R."/>
            <person name="Bay R.A."/>
            <person name="Gillette P."/>
            <person name="Baker A.C."/>
            <person name="Traylor-Knowles N."/>
        </authorList>
    </citation>
    <scope>NUCLEOTIDE SEQUENCE [LARGE SCALE GENOMIC DNA]</scope>
    <source>
        <strain evidence="5">RSMAS</strain>
        <tissue evidence="5">Whole animal</tissue>
    </source>
</reference>
<organism evidence="5 6">
    <name type="scientific">Pocillopora damicornis</name>
    <name type="common">Cauliflower coral</name>
    <name type="synonym">Millepora damicornis</name>
    <dbReference type="NCBI Taxonomy" id="46731"/>
    <lineage>
        <taxon>Eukaryota</taxon>
        <taxon>Metazoa</taxon>
        <taxon>Cnidaria</taxon>
        <taxon>Anthozoa</taxon>
        <taxon>Hexacorallia</taxon>
        <taxon>Scleractinia</taxon>
        <taxon>Astrocoeniina</taxon>
        <taxon>Pocilloporidae</taxon>
        <taxon>Pocillopora</taxon>
    </lineage>
</organism>
<evidence type="ECO:0008006" key="7">
    <source>
        <dbReference type="Google" id="ProtNLM"/>
    </source>
</evidence>
<dbReference type="Pfam" id="PF00431">
    <property type="entry name" value="CUB"/>
    <property type="match status" value="1"/>
</dbReference>
<evidence type="ECO:0000259" key="4">
    <source>
        <dbReference type="PROSITE" id="PS50835"/>
    </source>
</evidence>
<dbReference type="Proteomes" id="UP000275408">
    <property type="component" value="Unassembled WGS sequence"/>
</dbReference>
<keyword evidence="6" id="KW-1185">Reference proteome</keyword>
<dbReference type="SUPFAM" id="SSF48726">
    <property type="entry name" value="Immunoglobulin"/>
    <property type="match status" value="1"/>
</dbReference>
<dbReference type="InterPro" id="IPR000859">
    <property type="entry name" value="CUB_dom"/>
</dbReference>
<accession>A0A3M6U5J0</accession>
<dbReference type="Gene3D" id="2.60.40.10">
    <property type="entry name" value="Immunoglobulins"/>
    <property type="match status" value="1"/>
</dbReference>
<name>A0A3M6U5J0_POCDA</name>
<evidence type="ECO:0000256" key="1">
    <source>
        <dbReference type="ARBA" id="ARBA00023157"/>
    </source>
</evidence>
<evidence type="ECO:0000259" key="3">
    <source>
        <dbReference type="PROSITE" id="PS01180"/>
    </source>
</evidence>
<comment type="caution">
    <text evidence="5">The sequence shown here is derived from an EMBL/GenBank/DDBJ whole genome shotgun (WGS) entry which is preliminary data.</text>
</comment>